<keyword evidence="2" id="KW-1185">Reference proteome</keyword>
<name>K4Q594_9CAUD</name>
<dbReference type="Gene3D" id="3.30.1360.170">
    <property type="match status" value="1"/>
</dbReference>
<evidence type="ECO:0000313" key="1">
    <source>
        <dbReference type="EMBL" id="CBX87957.1"/>
    </source>
</evidence>
<dbReference type="GO" id="GO:0050797">
    <property type="term" value="F:thymidylate synthase (FAD) activity"/>
    <property type="evidence" value="ECO:0007669"/>
    <property type="project" value="InterPro"/>
</dbReference>
<dbReference type="InterPro" id="IPR036098">
    <property type="entry name" value="Thymidylate_synthase_ThyX_sf"/>
</dbReference>
<dbReference type="KEGG" id="vg:55803144"/>
<proteinExistence type="predicted"/>
<dbReference type="GeneID" id="55803144"/>
<evidence type="ECO:0000313" key="2">
    <source>
        <dbReference type="Proteomes" id="UP000327462"/>
    </source>
</evidence>
<dbReference type="Proteomes" id="UP000327462">
    <property type="component" value="Segment"/>
</dbReference>
<dbReference type="GO" id="GO:0006231">
    <property type="term" value="P:dTMP biosynthetic process"/>
    <property type="evidence" value="ECO:0007669"/>
    <property type="project" value="InterPro"/>
</dbReference>
<dbReference type="GO" id="GO:0050660">
    <property type="term" value="F:flavin adenine dinucleotide binding"/>
    <property type="evidence" value="ECO:0007669"/>
    <property type="project" value="InterPro"/>
</dbReference>
<dbReference type="RefSeq" id="YP_009874019.1">
    <property type="nucleotide sequence ID" value="NC_049345.1"/>
</dbReference>
<organism evidence="1 2">
    <name type="scientific">Roseovarius Plymouth podovirus 1</name>
    <dbReference type="NCBI Taxonomy" id="926474"/>
    <lineage>
        <taxon>Viruses</taxon>
        <taxon>Duplodnaviria</taxon>
        <taxon>Heunggongvirae</taxon>
        <taxon>Uroviricota</taxon>
        <taxon>Caudoviricetes</taxon>
        <taxon>Schitoviridae</taxon>
        <taxon>Rhodovirinae</taxon>
        <taxon>Plymouthvirus</taxon>
    </lineage>
</organism>
<dbReference type="SUPFAM" id="SSF69796">
    <property type="entry name" value="Thymidylate synthase-complementing protein Thy1"/>
    <property type="match status" value="1"/>
</dbReference>
<dbReference type="EMBL" id="FR719956">
    <property type="protein sequence ID" value="CBX87957.1"/>
    <property type="molecule type" value="Genomic_DNA"/>
</dbReference>
<reference evidence="1 2" key="1">
    <citation type="journal article" date="2014" name="Front. Microbiol.">
        <title>Comparative genomics defines the core genome of the growing N4-like phage genus and identifies N4-like Roseophage specific genes.</title>
        <authorList>
            <person name="Chan J.Z."/>
            <person name="Millard A.D."/>
            <person name="Mann N.H."/>
            <person name="Schafer H."/>
        </authorList>
    </citation>
    <scope>NUCLEOTIDE SEQUENCE [LARGE SCALE GENOMIC DNA]</scope>
</reference>
<accession>K4Q594</accession>
<protein>
    <submittedName>
        <fullName evidence="1">N4 gp30-like protein</fullName>
    </submittedName>
</protein>
<sequence>MQMTTDGSIYTYVEQPQLQVEVILASTAADAPPIYTIRMRYPRPIHGEIMTHRVFGRNARSSRAVPVRTMLNEVRTIPYVPWHWLKNKPGMQGTEPLTPEEREEAITLWLSAANTACHHVDQLFDPDGLNIHKQNPNRLLEPFSWIDTLITATEWNNFLWLRQHGAAEPHLQDLANLVYQAIEDTQLILRDPDEWHMPYITYEERTQYHSDVLLKISAARCARISYKPFNGDGSVSKELERADLLMNDERVHASPFEHQAKPDTLSWNFPEFEGEPDVKAWANPMLHGNLTGWIQYRKLIPNEVYHG</sequence>